<dbReference type="OrthoDB" id="6902891at2"/>
<dbReference type="Proteomes" id="UP000279911">
    <property type="component" value="Unassembled WGS sequence"/>
</dbReference>
<accession>A0A3R9FBQ0</accession>
<dbReference type="InterPro" id="IPR025540">
    <property type="entry name" value="FlK"/>
</dbReference>
<proteinExistence type="predicted"/>
<dbReference type="PANTHER" id="PTHR36934:SF1">
    <property type="entry name" value="THIOESTERASE DOMAIN-CONTAINING PROTEIN"/>
    <property type="match status" value="1"/>
</dbReference>
<sequence>MRDGLKAGHTASIDVIVTPDMFARFEGKLVHPVYSTVSMVYHMEWVSRQIILPYLEDHEEGMGGAVTVKHIAPCIEGAEVKVTATVTDLQGNTVITNVRAESCGRLIGVGEVKQVILPKTKITELLTGR</sequence>
<dbReference type="PANTHER" id="PTHR36934">
    <property type="entry name" value="BLR0278 PROTEIN"/>
    <property type="match status" value="1"/>
</dbReference>
<dbReference type="AlphaFoldDB" id="A0A3R9FBQ0"/>
<dbReference type="Gene3D" id="3.10.129.10">
    <property type="entry name" value="Hotdog Thioesterase"/>
    <property type="match status" value="1"/>
</dbReference>
<feature type="domain" description="Fluoroacetyl-CoA-specific thioesterase-like" evidence="1">
    <location>
        <begin position="17"/>
        <end position="119"/>
    </location>
</feature>
<evidence type="ECO:0000313" key="3">
    <source>
        <dbReference type="Proteomes" id="UP000279911"/>
    </source>
</evidence>
<dbReference type="Pfam" id="PF22636">
    <property type="entry name" value="FlK"/>
    <property type="match status" value="1"/>
</dbReference>
<organism evidence="2 3">
    <name type="scientific">Mesobacillus subterraneus</name>
    <dbReference type="NCBI Taxonomy" id="285983"/>
    <lineage>
        <taxon>Bacteria</taxon>
        <taxon>Bacillati</taxon>
        <taxon>Bacillota</taxon>
        <taxon>Bacilli</taxon>
        <taxon>Bacillales</taxon>
        <taxon>Bacillaceae</taxon>
        <taxon>Mesobacillus</taxon>
    </lineage>
</organism>
<reference evidence="3" key="1">
    <citation type="submission" date="2018-12" db="EMBL/GenBank/DDBJ databases">
        <title>Bacillus chawlae sp. nov., Bacillus glennii sp. nov., and Bacillus saganii sp. nov. Isolated from the Vehicle Assembly Building at Kennedy Space Center where the Viking Spacecraft were Assembled.</title>
        <authorList>
            <person name="Seuylemezian A."/>
            <person name="Vaishampayan P."/>
        </authorList>
    </citation>
    <scope>NUCLEOTIDE SEQUENCE [LARGE SCALE GENOMIC DNA]</scope>
    <source>
        <strain evidence="3">DSM 13966</strain>
    </source>
</reference>
<name>A0A3R9FBQ0_9BACI</name>
<dbReference type="EMBL" id="RSFW01000037">
    <property type="protein sequence ID" value="RSD21123.1"/>
    <property type="molecule type" value="Genomic_DNA"/>
</dbReference>
<gene>
    <name evidence="2" type="ORF">EJA10_22725</name>
</gene>
<evidence type="ECO:0000259" key="1">
    <source>
        <dbReference type="Pfam" id="PF22636"/>
    </source>
</evidence>
<dbReference type="InterPro" id="IPR054485">
    <property type="entry name" value="FlK-like_dom"/>
</dbReference>
<protein>
    <submittedName>
        <fullName evidence="2">Thioesterase</fullName>
    </submittedName>
</protein>
<evidence type="ECO:0000313" key="2">
    <source>
        <dbReference type="EMBL" id="RSD21123.1"/>
    </source>
</evidence>
<dbReference type="SUPFAM" id="SSF54637">
    <property type="entry name" value="Thioesterase/thiol ester dehydrase-isomerase"/>
    <property type="match status" value="1"/>
</dbReference>
<dbReference type="RefSeq" id="WP_125482300.1">
    <property type="nucleotide sequence ID" value="NZ_RSFW01000037.1"/>
</dbReference>
<dbReference type="InterPro" id="IPR029069">
    <property type="entry name" value="HotDog_dom_sf"/>
</dbReference>
<comment type="caution">
    <text evidence="2">The sequence shown here is derived from an EMBL/GenBank/DDBJ whole genome shotgun (WGS) entry which is preliminary data.</text>
</comment>